<organism evidence="2 3">
    <name type="scientific">Parasitella parasitica</name>
    <dbReference type="NCBI Taxonomy" id="35722"/>
    <lineage>
        <taxon>Eukaryota</taxon>
        <taxon>Fungi</taxon>
        <taxon>Fungi incertae sedis</taxon>
        <taxon>Mucoromycota</taxon>
        <taxon>Mucoromycotina</taxon>
        <taxon>Mucoromycetes</taxon>
        <taxon>Mucorales</taxon>
        <taxon>Mucorineae</taxon>
        <taxon>Mucoraceae</taxon>
        <taxon>Parasitella</taxon>
    </lineage>
</organism>
<dbReference type="Proteomes" id="UP000054107">
    <property type="component" value="Unassembled WGS sequence"/>
</dbReference>
<name>A0A0B7MQK7_9FUNG</name>
<evidence type="ECO:0000313" key="3">
    <source>
        <dbReference type="Proteomes" id="UP000054107"/>
    </source>
</evidence>
<dbReference type="AlphaFoldDB" id="A0A0B7MQK7"/>
<reference evidence="2 3" key="1">
    <citation type="submission" date="2014-09" db="EMBL/GenBank/DDBJ databases">
        <authorList>
            <person name="Ellenberger Sabrina"/>
        </authorList>
    </citation>
    <scope>NUCLEOTIDE SEQUENCE [LARGE SCALE GENOMIC DNA]</scope>
    <source>
        <strain evidence="2 3">CBS 412.66</strain>
    </source>
</reference>
<keyword evidence="3" id="KW-1185">Reference proteome</keyword>
<feature type="region of interest" description="Disordered" evidence="1">
    <location>
        <begin position="1"/>
        <end position="22"/>
    </location>
</feature>
<evidence type="ECO:0000313" key="2">
    <source>
        <dbReference type="EMBL" id="CEP08251.1"/>
    </source>
</evidence>
<proteinExistence type="predicted"/>
<sequence>MSFQEFTEKFHPTHTGDDVSTFDPASQAFQVRTSARGLPHPTISRRALQFLQFQQLPLTNFVHFNMLPLVPRPDIQHTDLSNIASYTKSINHVSTLLLR</sequence>
<gene>
    <name evidence="2" type="primary">PARPA_01561.1 scaffold 1359</name>
</gene>
<evidence type="ECO:0000256" key="1">
    <source>
        <dbReference type="SAM" id="MobiDB-lite"/>
    </source>
</evidence>
<feature type="compositionally biased region" description="Basic and acidic residues" evidence="1">
    <location>
        <begin position="1"/>
        <end position="17"/>
    </location>
</feature>
<dbReference type="EMBL" id="LN719426">
    <property type="protein sequence ID" value="CEP08251.1"/>
    <property type="molecule type" value="Genomic_DNA"/>
</dbReference>
<protein>
    <submittedName>
        <fullName evidence="2">Uncharacterized protein</fullName>
    </submittedName>
</protein>
<accession>A0A0B7MQK7</accession>